<feature type="transmembrane region" description="Helical" evidence="6">
    <location>
        <begin position="83"/>
        <end position="106"/>
    </location>
</feature>
<protein>
    <recommendedName>
        <fullName evidence="9">Flippase-like domain-containing protein</fullName>
    </recommendedName>
</protein>
<dbReference type="Pfam" id="PF03706">
    <property type="entry name" value="LPG_synthase_TM"/>
    <property type="match status" value="1"/>
</dbReference>
<evidence type="ECO:0000256" key="4">
    <source>
        <dbReference type="ARBA" id="ARBA00022989"/>
    </source>
</evidence>
<dbReference type="EMBL" id="BAAAFD010000004">
    <property type="protein sequence ID" value="GAA0856228.1"/>
    <property type="molecule type" value="Genomic_DNA"/>
</dbReference>
<dbReference type="InterPro" id="IPR022791">
    <property type="entry name" value="L-PG_synthase/AglD"/>
</dbReference>
<evidence type="ECO:0000313" key="8">
    <source>
        <dbReference type="Proteomes" id="UP001500359"/>
    </source>
</evidence>
<evidence type="ECO:0000256" key="2">
    <source>
        <dbReference type="ARBA" id="ARBA00022475"/>
    </source>
</evidence>
<evidence type="ECO:0000256" key="5">
    <source>
        <dbReference type="ARBA" id="ARBA00023136"/>
    </source>
</evidence>
<feature type="transmembrane region" description="Helical" evidence="6">
    <location>
        <begin position="154"/>
        <end position="173"/>
    </location>
</feature>
<reference evidence="7 8" key="1">
    <citation type="journal article" date="2019" name="Int. J. Syst. Evol. Microbiol.">
        <title>The Global Catalogue of Microorganisms (GCM) 10K type strain sequencing project: providing services to taxonomists for standard genome sequencing and annotation.</title>
        <authorList>
            <consortium name="The Broad Institute Genomics Platform"/>
            <consortium name="The Broad Institute Genome Sequencing Center for Infectious Disease"/>
            <person name="Wu L."/>
            <person name="Ma J."/>
        </authorList>
    </citation>
    <scope>NUCLEOTIDE SEQUENCE [LARGE SCALE GENOMIC DNA]</scope>
    <source>
        <strain evidence="7 8">JCM 15896</strain>
    </source>
</reference>
<dbReference type="Proteomes" id="UP001500359">
    <property type="component" value="Unassembled WGS sequence"/>
</dbReference>
<feature type="transmembrane region" description="Helical" evidence="6">
    <location>
        <begin position="293"/>
        <end position="319"/>
    </location>
</feature>
<evidence type="ECO:0000256" key="3">
    <source>
        <dbReference type="ARBA" id="ARBA00022692"/>
    </source>
</evidence>
<gene>
    <name evidence="7" type="ORF">GCM10009114_17350</name>
</gene>
<comment type="caution">
    <text evidence="7">The sequence shown here is derived from an EMBL/GenBank/DDBJ whole genome shotgun (WGS) entry which is preliminary data.</text>
</comment>
<keyword evidence="8" id="KW-1185">Reference proteome</keyword>
<evidence type="ECO:0000313" key="7">
    <source>
        <dbReference type="EMBL" id="GAA0856228.1"/>
    </source>
</evidence>
<sequence>MNKRGKAIILVIVGLLIGGLLLTWSFRNVALADVIAVLTEQTKLLTFAIALVLYLLFFVVKAYRWAELLVSPTKVPFSQLFSLVLLGYVGSIFVPMQMGETIRSIVLKKRHKIPLASSLSGIGIEKLFDLASIALLMLMAALGSLLLTLDMQQALLMVGFILVAAVCVLWILLRFHRPILHYLDDRHLDTDVTKWRVKLSQAMTEFFSLLTQLRARIVAIVIQSLLMWMLMTASIYYVLISLGLDVSWPVAVLVLFCSALGLMLPTAPGFIGTIQAVFALALLPLGWQPEKVLAAAIAYNAMITLWPMLLAAIAGLFMVKR</sequence>
<feature type="transmembrane region" description="Helical" evidence="6">
    <location>
        <begin position="217"/>
        <end position="240"/>
    </location>
</feature>
<organism evidence="7 8">
    <name type="scientific">Aliiglaciecola litoralis</name>
    <dbReference type="NCBI Taxonomy" id="582857"/>
    <lineage>
        <taxon>Bacteria</taxon>
        <taxon>Pseudomonadati</taxon>
        <taxon>Pseudomonadota</taxon>
        <taxon>Gammaproteobacteria</taxon>
        <taxon>Alteromonadales</taxon>
        <taxon>Alteromonadaceae</taxon>
        <taxon>Aliiglaciecola</taxon>
    </lineage>
</organism>
<dbReference type="RefSeq" id="WP_343858812.1">
    <property type="nucleotide sequence ID" value="NZ_BAAAFD010000004.1"/>
</dbReference>
<feature type="transmembrane region" description="Helical" evidence="6">
    <location>
        <begin position="127"/>
        <end position="148"/>
    </location>
</feature>
<evidence type="ECO:0000256" key="1">
    <source>
        <dbReference type="ARBA" id="ARBA00004651"/>
    </source>
</evidence>
<feature type="transmembrane region" description="Helical" evidence="6">
    <location>
        <begin position="44"/>
        <end position="63"/>
    </location>
</feature>
<feature type="transmembrane region" description="Helical" evidence="6">
    <location>
        <begin position="6"/>
        <end position="24"/>
    </location>
</feature>
<dbReference type="PANTHER" id="PTHR39087">
    <property type="entry name" value="UPF0104 MEMBRANE PROTEIN MJ1595"/>
    <property type="match status" value="1"/>
</dbReference>
<keyword evidence="5 6" id="KW-0472">Membrane</keyword>
<evidence type="ECO:0000256" key="6">
    <source>
        <dbReference type="SAM" id="Phobius"/>
    </source>
</evidence>
<accession>A0ABN1LHS1</accession>
<dbReference type="NCBIfam" id="TIGR00374">
    <property type="entry name" value="flippase-like domain"/>
    <property type="match status" value="1"/>
</dbReference>
<keyword evidence="3 6" id="KW-0812">Transmembrane</keyword>
<proteinExistence type="predicted"/>
<feature type="transmembrane region" description="Helical" evidence="6">
    <location>
        <begin position="246"/>
        <end position="264"/>
    </location>
</feature>
<evidence type="ECO:0008006" key="9">
    <source>
        <dbReference type="Google" id="ProtNLM"/>
    </source>
</evidence>
<keyword evidence="2" id="KW-1003">Cell membrane</keyword>
<keyword evidence="4 6" id="KW-1133">Transmembrane helix</keyword>
<comment type="subcellular location">
    <subcellularLocation>
        <location evidence="1">Cell membrane</location>
        <topology evidence="1">Multi-pass membrane protein</topology>
    </subcellularLocation>
</comment>
<dbReference type="PANTHER" id="PTHR39087:SF2">
    <property type="entry name" value="UPF0104 MEMBRANE PROTEIN MJ1595"/>
    <property type="match status" value="1"/>
</dbReference>
<name>A0ABN1LHS1_9ALTE</name>